<dbReference type="SUPFAM" id="SSF81342">
    <property type="entry name" value="Transmembrane di-heme cytochromes"/>
    <property type="match status" value="1"/>
</dbReference>
<comment type="caution">
    <text evidence="8">The sequence shown here is derived from an EMBL/GenBank/DDBJ whole genome shotgun (WGS) entry which is preliminary data.</text>
</comment>
<dbReference type="GO" id="GO:0005886">
    <property type="term" value="C:plasma membrane"/>
    <property type="evidence" value="ECO:0007669"/>
    <property type="project" value="UniProtKB-SubCell"/>
</dbReference>
<evidence type="ECO:0000313" key="9">
    <source>
        <dbReference type="Proteomes" id="UP000442694"/>
    </source>
</evidence>
<feature type="transmembrane region" description="Helical" evidence="6">
    <location>
        <begin position="34"/>
        <end position="52"/>
    </location>
</feature>
<evidence type="ECO:0000256" key="6">
    <source>
        <dbReference type="SAM" id="Phobius"/>
    </source>
</evidence>
<sequence length="85" mass="10553">MKFNFNLKYFIGVPQNVEERNLIAKNVYDPFLRILHWINALSVFSLMLTIWLKNFLKEYENWKEIIYNYHTFIAYFYVYLSRSKK</sequence>
<proteinExistence type="predicted"/>
<dbReference type="InterPro" id="IPR011577">
    <property type="entry name" value="Cyt_b561_bac/Ni-Hgenase"/>
</dbReference>
<keyword evidence="9" id="KW-1185">Reference proteome</keyword>
<dbReference type="Pfam" id="PF01292">
    <property type="entry name" value="Ni_hydr_CYTB"/>
    <property type="match status" value="1"/>
</dbReference>
<evidence type="ECO:0000256" key="1">
    <source>
        <dbReference type="ARBA" id="ARBA00004651"/>
    </source>
</evidence>
<feature type="transmembrane region" description="Helical" evidence="6">
    <location>
        <begin position="64"/>
        <end position="80"/>
    </location>
</feature>
<evidence type="ECO:0000313" key="8">
    <source>
        <dbReference type="EMBL" id="KAB8033631.1"/>
    </source>
</evidence>
<keyword evidence="2" id="KW-1003">Cell membrane</keyword>
<organism evidence="8 9">
    <name type="scientific">Fluviispira multicolorata</name>
    <dbReference type="NCBI Taxonomy" id="2654512"/>
    <lineage>
        <taxon>Bacteria</taxon>
        <taxon>Pseudomonadati</taxon>
        <taxon>Bdellovibrionota</taxon>
        <taxon>Oligoflexia</taxon>
        <taxon>Silvanigrellales</taxon>
        <taxon>Silvanigrellaceae</taxon>
        <taxon>Fluviispira</taxon>
    </lineage>
</organism>
<dbReference type="AlphaFoldDB" id="A0A833JFB5"/>
<evidence type="ECO:0000256" key="5">
    <source>
        <dbReference type="ARBA" id="ARBA00023136"/>
    </source>
</evidence>
<evidence type="ECO:0000256" key="3">
    <source>
        <dbReference type="ARBA" id="ARBA00022692"/>
    </source>
</evidence>
<comment type="subcellular location">
    <subcellularLocation>
        <location evidence="1">Cell membrane</location>
        <topology evidence="1">Multi-pass membrane protein</topology>
    </subcellularLocation>
</comment>
<feature type="domain" description="Cytochrome b561 bacterial/Ni-hydrogenase" evidence="7">
    <location>
        <begin position="27"/>
        <end position="78"/>
    </location>
</feature>
<keyword evidence="3 6" id="KW-0812">Transmembrane</keyword>
<evidence type="ECO:0000259" key="7">
    <source>
        <dbReference type="Pfam" id="PF01292"/>
    </source>
</evidence>
<reference evidence="8 9" key="1">
    <citation type="submission" date="2019-10" db="EMBL/GenBank/DDBJ databases">
        <title>New genus of Silvanigrellaceae.</title>
        <authorList>
            <person name="Pitt A."/>
            <person name="Hahn M.W."/>
        </authorList>
    </citation>
    <scope>NUCLEOTIDE SEQUENCE [LARGE SCALE GENOMIC DNA]</scope>
    <source>
        <strain evidence="8 9">33A1-SZDP</strain>
    </source>
</reference>
<protein>
    <recommendedName>
        <fullName evidence="7">Cytochrome b561 bacterial/Ni-hydrogenase domain-containing protein</fullName>
    </recommendedName>
</protein>
<dbReference type="GO" id="GO:0022904">
    <property type="term" value="P:respiratory electron transport chain"/>
    <property type="evidence" value="ECO:0007669"/>
    <property type="project" value="InterPro"/>
</dbReference>
<dbReference type="Proteomes" id="UP000442694">
    <property type="component" value="Unassembled WGS sequence"/>
</dbReference>
<evidence type="ECO:0000256" key="2">
    <source>
        <dbReference type="ARBA" id="ARBA00022475"/>
    </source>
</evidence>
<dbReference type="GO" id="GO:0009055">
    <property type="term" value="F:electron transfer activity"/>
    <property type="evidence" value="ECO:0007669"/>
    <property type="project" value="InterPro"/>
</dbReference>
<dbReference type="EMBL" id="WFLN01000004">
    <property type="protein sequence ID" value="KAB8033631.1"/>
    <property type="molecule type" value="Genomic_DNA"/>
</dbReference>
<keyword evidence="5 6" id="KW-0472">Membrane</keyword>
<keyword evidence="4 6" id="KW-1133">Transmembrane helix</keyword>
<gene>
    <name evidence="8" type="ORF">GCL57_02680</name>
</gene>
<accession>A0A833JFB5</accession>
<evidence type="ECO:0000256" key="4">
    <source>
        <dbReference type="ARBA" id="ARBA00022989"/>
    </source>
</evidence>
<dbReference type="Gene3D" id="1.20.950.20">
    <property type="entry name" value="Transmembrane di-heme cytochromes, Chain C"/>
    <property type="match status" value="1"/>
</dbReference>
<name>A0A833JFB5_9BACT</name>
<dbReference type="InterPro" id="IPR016174">
    <property type="entry name" value="Di-haem_cyt_TM"/>
</dbReference>